<dbReference type="CDD" id="cd07078">
    <property type="entry name" value="ALDH"/>
    <property type="match status" value="1"/>
</dbReference>
<comment type="similarity">
    <text evidence="1 4">Belongs to the aldehyde dehydrogenase family.</text>
</comment>
<evidence type="ECO:0000256" key="3">
    <source>
        <dbReference type="PROSITE-ProRule" id="PRU10007"/>
    </source>
</evidence>
<evidence type="ECO:0000259" key="5">
    <source>
        <dbReference type="Pfam" id="PF00171"/>
    </source>
</evidence>
<dbReference type="EMBL" id="CP034345">
    <property type="protein sequence ID" value="QGX93794.1"/>
    <property type="molecule type" value="Genomic_DNA"/>
</dbReference>
<dbReference type="OrthoDB" id="6342at2157"/>
<dbReference type="Gene3D" id="3.40.309.10">
    <property type="entry name" value="Aldehyde Dehydrogenase, Chain A, domain 2"/>
    <property type="match status" value="1"/>
</dbReference>
<reference evidence="6 7" key="1">
    <citation type="submission" date="2018-12" db="EMBL/GenBank/DDBJ databases">
        <title>Complete genome sequence of Haloplanus rallus MBLA0036.</title>
        <authorList>
            <person name="Nam Y.-d."/>
            <person name="Kang J."/>
            <person name="Chung W.-H."/>
            <person name="Park Y.S."/>
        </authorList>
    </citation>
    <scope>NUCLEOTIDE SEQUENCE [LARGE SCALE GENOMIC DNA]</scope>
    <source>
        <strain evidence="6 7">MBLA0036</strain>
    </source>
</reference>
<dbReference type="AlphaFoldDB" id="A0A6B9F630"/>
<gene>
    <name evidence="6" type="ORF">EI982_02835</name>
</gene>
<dbReference type="Pfam" id="PF00171">
    <property type="entry name" value="Aldedh"/>
    <property type="match status" value="1"/>
</dbReference>
<dbReference type="Proteomes" id="UP000428325">
    <property type="component" value="Chromosome"/>
</dbReference>
<dbReference type="SUPFAM" id="SSF53720">
    <property type="entry name" value="ALDH-like"/>
    <property type="match status" value="1"/>
</dbReference>
<dbReference type="RefSeq" id="WP_157688030.1">
    <property type="nucleotide sequence ID" value="NZ_CP034345.1"/>
</dbReference>
<sequence length="477" mass="49677">MTATTTSYDHALYIDGDWVDGGGSLTVDDLADGGTFARVAAATEREAERALAAAQRAQEPMADATVVERARWLEAIAEAIEAESETLTQTIVHEAGKPVASARSEVAAAAERFRRAVAEARDLQGEYLEGTTAGHEGWNAVVQPRPVGTVACIAPYNYPLATTALQVAPALAAGNSVVLKPSSKTPVCSAILARLVHEVTDVPDGGFNVVPGRSSTIGDYIAGDDRVDAIAMTGSSDAGKHIARESGLVRLHMELGGNAPAIVFPDADLAATADACAKGAFKFAGQRCSAVGRILAHEAVHDDLVDRLVARLDEWQPGPLFDESTAVGPLISESQAEWVAELVDDAVDRGATLVAGGDRDGRWFDPTVLSNVPKDARILHEEQFGPVAAIAEVESEAEALALANADDLGLDAAVFTDDHDRAMRVAEAVEAGAVRINGAPSHGLGDIPFGGVGDSGIGREGLGHTVEEFVTSKSIVL</sequence>
<dbReference type="PROSITE" id="PS00070">
    <property type="entry name" value="ALDEHYDE_DEHYDR_CYS"/>
    <property type="match status" value="1"/>
</dbReference>
<evidence type="ECO:0000256" key="4">
    <source>
        <dbReference type="RuleBase" id="RU003345"/>
    </source>
</evidence>
<feature type="domain" description="Aldehyde dehydrogenase" evidence="5">
    <location>
        <begin position="24"/>
        <end position="475"/>
    </location>
</feature>
<dbReference type="KEGG" id="hra:EI982_02835"/>
<proteinExistence type="inferred from homology"/>
<dbReference type="InterPro" id="IPR016162">
    <property type="entry name" value="Ald_DH_N"/>
</dbReference>
<dbReference type="InterPro" id="IPR029510">
    <property type="entry name" value="Ald_DH_CS_GLU"/>
</dbReference>
<dbReference type="PANTHER" id="PTHR42991">
    <property type="entry name" value="ALDEHYDE DEHYDROGENASE"/>
    <property type="match status" value="1"/>
</dbReference>
<organism evidence="6 7">
    <name type="scientific">Haloplanus rallus</name>
    <dbReference type="NCBI Taxonomy" id="1816183"/>
    <lineage>
        <taxon>Archaea</taxon>
        <taxon>Methanobacteriati</taxon>
        <taxon>Methanobacteriota</taxon>
        <taxon>Stenosarchaea group</taxon>
        <taxon>Halobacteria</taxon>
        <taxon>Halobacteriales</taxon>
        <taxon>Haloferacaceae</taxon>
        <taxon>Haloplanus</taxon>
    </lineage>
</organism>
<dbReference type="InterPro" id="IPR016161">
    <property type="entry name" value="Ald_DH/histidinol_DH"/>
</dbReference>
<dbReference type="InterPro" id="IPR016163">
    <property type="entry name" value="Ald_DH_C"/>
</dbReference>
<dbReference type="PANTHER" id="PTHR42991:SF1">
    <property type="entry name" value="ALDEHYDE DEHYDROGENASE"/>
    <property type="match status" value="1"/>
</dbReference>
<dbReference type="InterPro" id="IPR015590">
    <property type="entry name" value="Aldehyde_DH_dom"/>
</dbReference>
<dbReference type="GO" id="GO:0008911">
    <property type="term" value="F:lactaldehyde dehydrogenase (NAD+) activity"/>
    <property type="evidence" value="ECO:0007669"/>
    <property type="project" value="TreeGrafter"/>
</dbReference>
<accession>A0A6B9F630</accession>
<evidence type="ECO:0000313" key="7">
    <source>
        <dbReference type="Proteomes" id="UP000428325"/>
    </source>
</evidence>
<dbReference type="PROSITE" id="PS00687">
    <property type="entry name" value="ALDEHYDE_DEHYDR_GLU"/>
    <property type="match status" value="1"/>
</dbReference>
<keyword evidence="2 4" id="KW-0560">Oxidoreductase</keyword>
<name>A0A6B9F630_9EURY</name>
<evidence type="ECO:0000256" key="2">
    <source>
        <dbReference type="ARBA" id="ARBA00023002"/>
    </source>
</evidence>
<dbReference type="InterPro" id="IPR051020">
    <property type="entry name" value="ALDH-related_metabolic_enz"/>
</dbReference>
<protein>
    <submittedName>
        <fullName evidence="6">Aldehyde dehydrogenase</fullName>
    </submittedName>
</protein>
<feature type="active site" evidence="3">
    <location>
        <position position="254"/>
    </location>
</feature>
<keyword evidence="7" id="KW-1185">Reference proteome</keyword>
<dbReference type="Gene3D" id="3.40.605.10">
    <property type="entry name" value="Aldehyde Dehydrogenase, Chain A, domain 1"/>
    <property type="match status" value="1"/>
</dbReference>
<evidence type="ECO:0000256" key="1">
    <source>
        <dbReference type="ARBA" id="ARBA00009986"/>
    </source>
</evidence>
<dbReference type="GeneID" id="43368437"/>
<evidence type="ECO:0000313" key="6">
    <source>
        <dbReference type="EMBL" id="QGX93794.1"/>
    </source>
</evidence>
<dbReference type="InterPro" id="IPR016160">
    <property type="entry name" value="Ald_DH_CS_CYS"/>
</dbReference>